<evidence type="ECO:0000256" key="6">
    <source>
        <dbReference type="ARBA" id="ARBA00023242"/>
    </source>
</evidence>
<dbReference type="PANTHER" id="PTHR21399">
    <property type="entry name" value="CHLORIDE CONDUCTANCE REGULATORY PROTEIN ICLN"/>
    <property type="match status" value="1"/>
</dbReference>
<evidence type="ECO:0000256" key="8">
    <source>
        <dbReference type="SAM" id="MobiDB-lite"/>
    </source>
</evidence>
<keyword evidence="6" id="KW-0539">Nucleus</keyword>
<dbReference type="GO" id="GO:0034715">
    <property type="term" value="C:pICln-Sm protein complex"/>
    <property type="evidence" value="ECO:0007669"/>
    <property type="project" value="InterPro"/>
</dbReference>
<dbReference type="InterPro" id="IPR011993">
    <property type="entry name" value="PH-like_dom_sf"/>
</dbReference>
<comment type="caution">
    <text evidence="9">The sequence shown here is derived from an EMBL/GenBank/DDBJ whole genome shotgun (WGS) entry which is preliminary data.</text>
</comment>
<organism evidence="9 10">
    <name type="scientific">Trichonephila clavata</name>
    <name type="common">Joro spider</name>
    <name type="synonym">Nephila clavata</name>
    <dbReference type="NCBI Taxonomy" id="2740835"/>
    <lineage>
        <taxon>Eukaryota</taxon>
        <taxon>Metazoa</taxon>
        <taxon>Ecdysozoa</taxon>
        <taxon>Arthropoda</taxon>
        <taxon>Chelicerata</taxon>
        <taxon>Arachnida</taxon>
        <taxon>Araneae</taxon>
        <taxon>Araneomorphae</taxon>
        <taxon>Entelegynae</taxon>
        <taxon>Araneoidea</taxon>
        <taxon>Nephilidae</taxon>
        <taxon>Trichonephila</taxon>
    </lineage>
</organism>
<dbReference type="InterPro" id="IPR003521">
    <property type="entry name" value="ICln"/>
</dbReference>
<name>A0A8X6KHK6_TRICU</name>
<accession>A0A8X6KHK6</accession>
<proteinExistence type="inferred from homology"/>
<keyword evidence="10" id="KW-1185">Reference proteome</keyword>
<dbReference type="EMBL" id="BMAO01021386">
    <property type="protein sequence ID" value="GFQ74089.1"/>
    <property type="molecule type" value="Genomic_DNA"/>
</dbReference>
<evidence type="ECO:0000256" key="5">
    <source>
        <dbReference type="ARBA" id="ARBA00022490"/>
    </source>
</evidence>
<feature type="region of interest" description="Disordered" evidence="8">
    <location>
        <begin position="201"/>
        <end position="230"/>
    </location>
</feature>
<sequence length="230" mass="25845">MIVPLRNARGRDSILLKKERKMVVLRNFPAPTEGLHHVQPNTRVFFESECLGKGTLYISKSTLCWLSTSGQGFSLLYPSISIHAISRDVNNFPEPCIFMIVSDKIDEDPNELSSAINSMNVSSNDDEEEEESHKLLFVPDDLNMLQAVFTAIKECSALNPGPKDEYMDDDDGEDIFSNIDIQYGNPGLDPGDREDIFSNIDIQYGNPGLDSDEEDLEEDKNDEQFEDAES</sequence>
<evidence type="ECO:0000256" key="1">
    <source>
        <dbReference type="ARBA" id="ARBA00004123"/>
    </source>
</evidence>
<dbReference type="GO" id="GO:0006884">
    <property type="term" value="P:cell volume homeostasis"/>
    <property type="evidence" value="ECO:0007669"/>
    <property type="project" value="InterPro"/>
</dbReference>
<evidence type="ECO:0000313" key="9">
    <source>
        <dbReference type="EMBL" id="GFQ74089.1"/>
    </source>
</evidence>
<dbReference type="GO" id="GO:0000387">
    <property type="term" value="P:spliceosomal snRNP assembly"/>
    <property type="evidence" value="ECO:0007669"/>
    <property type="project" value="InterPro"/>
</dbReference>
<dbReference type="Proteomes" id="UP000887116">
    <property type="component" value="Unassembled WGS sequence"/>
</dbReference>
<dbReference type="Pfam" id="PF03517">
    <property type="entry name" value="Voldacs"/>
    <property type="match status" value="1"/>
</dbReference>
<evidence type="ECO:0000256" key="4">
    <source>
        <dbReference type="ARBA" id="ARBA00015653"/>
    </source>
</evidence>
<dbReference type="Gene3D" id="2.30.29.30">
    <property type="entry name" value="Pleckstrin-homology domain (PH domain)/Phosphotyrosine-binding domain (PTB)"/>
    <property type="match status" value="1"/>
</dbReference>
<reference evidence="9" key="1">
    <citation type="submission" date="2020-07" db="EMBL/GenBank/DDBJ databases">
        <title>Multicomponent nature underlies the extraordinary mechanical properties of spider dragline silk.</title>
        <authorList>
            <person name="Kono N."/>
            <person name="Nakamura H."/>
            <person name="Mori M."/>
            <person name="Yoshida Y."/>
            <person name="Ohtoshi R."/>
            <person name="Malay A.D."/>
            <person name="Moran D.A.P."/>
            <person name="Tomita M."/>
            <person name="Numata K."/>
            <person name="Arakawa K."/>
        </authorList>
    </citation>
    <scope>NUCLEOTIDE SEQUENCE</scope>
</reference>
<gene>
    <name evidence="9" type="primary">CLNS1A</name>
    <name evidence="9" type="ORF">TNCT_132941</name>
</gene>
<dbReference type="InterPro" id="IPR039924">
    <property type="entry name" value="ICln/Lot5/Saf5"/>
</dbReference>
<protein>
    <recommendedName>
        <fullName evidence="4">Methylosome subunit pICln</fullName>
    </recommendedName>
</protein>
<dbReference type="GO" id="GO:0034709">
    <property type="term" value="C:methylosome"/>
    <property type="evidence" value="ECO:0007669"/>
    <property type="project" value="InterPro"/>
</dbReference>
<dbReference type="AlphaFoldDB" id="A0A8X6KHK6"/>
<dbReference type="PRINTS" id="PR01348">
    <property type="entry name" value="ICLNCHANNEL"/>
</dbReference>
<dbReference type="GO" id="GO:0005681">
    <property type="term" value="C:spliceosomal complex"/>
    <property type="evidence" value="ECO:0007669"/>
    <property type="project" value="TreeGrafter"/>
</dbReference>
<comment type="function">
    <text evidence="7">Involved in both the assembly of spliceosomal snRNPs and the methylation of Sm proteins. Chaperone that regulates the assembly of spliceosomal U1, U2, U4 and U5 small nuclear ribonucleoproteins (snRNPs), the building blocks of the spliceosome, and thereby plays an important role in the splicing of cellular pre-mRNAs. Most spliceosomal snRNPs contain a common set of Sm proteins SNRPB, SNRPD1, SNRPD2, SNRPD3, SNRPE, SNRPF and SNRPG that assemble in a heptameric protein ring on the Sm site of the small nuclear RNA to form the core snRNP (Sm core). In the cytosol, the Sm proteins SNRPD1, SNRPD2, SNRPE, SNRPF and SNRPG are trapped in an inactive 6S pICln-Sm complex by the chaperone CLNS1A that controls the assembly of the core snRNP. Dissociation by the SMN complex of CLNS1A from the trapped Sm proteins and their transfer to an SMN-Sm complex triggers the assembly of core snRNPs and their transport to the nucleus.</text>
</comment>
<evidence type="ECO:0000256" key="2">
    <source>
        <dbReference type="ARBA" id="ARBA00004496"/>
    </source>
</evidence>
<dbReference type="GO" id="GO:0005829">
    <property type="term" value="C:cytosol"/>
    <property type="evidence" value="ECO:0007669"/>
    <property type="project" value="InterPro"/>
</dbReference>
<dbReference type="PANTHER" id="PTHR21399:SF0">
    <property type="entry name" value="METHYLOSOME SUBUNIT PICLN"/>
    <property type="match status" value="1"/>
</dbReference>
<dbReference type="GO" id="GO:0045292">
    <property type="term" value="P:mRNA cis splicing, via spliceosome"/>
    <property type="evidence" value="ECO:0007669"/>
    <property type="project" value="TreeGrafter"/>
</dbReference>
<evidence type="ECO:0000256" key="7">
    <source>
        <dbReference type="ARBA" id="ARBA00045890"/>
    </source>
</evidence>
<comment type="subcellular location">
    <subcellularLocation>
        <location evidence="2">Cytoplasm</location>
    </subcellularLocation>
    <subcellularLocation>
        <location evidence="1">Nucleus</location>
    </subcellularLocation>
</comment>
<keyword evidence="5" id="KW-0963">Cytoplasm</keyword>
<dbReference type="GO" id="GO:0006821">
    <property type="term" value="P:chloride transport"/>
    <property type="evidence" value="ECO:0007669"/>
    <property type="project" value="InterPro"/>
</dbReference>
<evidence type="ECO:0000256" key="3">
    <source>
        <dbReference type="ARBA" id="ARBA00007054"/>
    </source>
</evidence>
<dbReference type="OrthoDB" id="19714at2759"/>
<dbReference type="GO" id="GO:0005886">
    <property type="term" value="C:plasma membrane"/>
    <property type="evidence" value="ECO:0007669"/>
    <property type="project" value="InterPro"/>
</dbReference>
<evidence type="ECO:0000313" key="10">
    <source>
        <dbReference type="Proteomes" id="UP000887116"/>
    </source>
</evidence>
<feature type="compositionally biased region" description="Acidic residues" evidence="8">
    <location>
        <begin position="210"/>
        <end position="230"/>
    </location>
</feature>
<comment type="similarity">
    <text evidence="3">Belongs to the pICln (TC 1.A.47) family.</text>
</comment>